<organism evidence="2">
    <name type="scientific">Panicum hallii</name>
    <dbReference type="NCBI Taxonomy" id="206008"/>
    <lineage>
        <taxon>Eukaryota</taxon>
        <taxon>Viridiplantae</taxon>
        <taxon>Streptophyta</taxon>
        <taxon>Embryophyta</taxon>
        <taxon>Tracheophyta</taxon>
        <taxon>Spermatophyta</taxon>
        <taxon>Magnoliopsida</taxon>
        <taxon>Liliopsida</taxon>
        <taxon>Poales</taxon>
        <taxon>Poaceae</taxon>
        <taxon>PACMAD clade</taxon>
        <taxon>Panicoideae</taxon>
        <taxon>Panicodae</taxon>
        <taxon>Paniceae</taxon>
        <taxon>Panicinae</taxon>
        <taxon>Panicum</taxon>
        <taxon>Panicum sect. Panicum</taxon>
    </lineage>
</organism>
<evidence type="ECO:0000313" key="2">
    <source>
        <dbReference type="EMBL" id="PAN09473.1"/>
    </source>
</evidence>
<accession>A0A2S3GVK6</accession>
<name>A0A2S3GVK6_9POAL</name>
<dbReference type="EMBL" id="CM008047">
    <property type="protein sequence ID" value="PAN09473.1"/>
    <property type="molecule type" value="Genomic_DNA"/>
</dbReference>
<gene>
    <name evidence="2" type="ORF">PAHAL_2G026000</name>
</gene>
<dbReference type="Proteomes" id="UP000243499">
    <property type="component" value="Chromosome 2"/>
</dbReference>
<dbReference type="AlphaFoldDB" id="A0A2S3GVK6"/>
<evidence type="ECO:0000256" key="1">
    <source>
        <dbReference type="SAM" id="MobiDB-lite"/>
    </source>
</evidence>
<sequence length="134" mass="14380">MPLFKHTGVSHKPAVFWPPVRTLLSHPCAPNSKRCTTNLRNGGATPSGGGATPGWPSPAATRPGRETRRRASSSQQRRGRAPTTARADHTMAGRRRTGGSQWRPPSPSCTPRWPCTPTVSGLPLPTDRPVSSDK</sequence>
<dbReference type="Gramene" id="PAN09473">
    <property type="protein sequence ID" value="PAN09473"/>
    <property type="gene ID" value="PAHAL_2G026000"/>
</dbReference>
<proteinExistence type="predicted"/>
<protein>
    <submittedName>
        <fullName evidence="2">Uncharacterized protein</fullName>
    </submittedName>
</protein>
<feature type="region of interest" description="Disordered" evidence="1">
    <location>
        <begin position="28"/>
        <end position="134"/>
    </location>
</feature>
<reference evidence="2" key="1">
    <citation type="submission" date="2018-04" db="EMBL/GenBank/DDBJ databases">
        <title>WGS assembly of Panicum hallii.</title>
        <authorList>
            <person name="Lovell J."/>
            <person name="Jenkins J."/>
            <person name="Lowry D."/>
            <person name="Mamidi S."/>
            <person name="Sreedasyam A."/>
            <person name="Weng X."/>
            <person name="Barry K."/>
            <person name="Bonette J."/>
            <person name="Campitelli B."/>
            <person name="Daum C."/>
            <person name="Gordon S."/>
            <person name="Gould B."/>
            <person name="Lipzen A."/>
            <person name="Macqueen A."/>
            <person name="Palacio-Mejia J."/>
            <person name="Plott C."/>
            <person name="Shakirov E."/>
            <person name="Shu S."/>
            <person name="Yoshinaga Y."/>
            <person name="Zane M."/>
            <person name="Rokhsar D."/>
            <person name="Grimwood J."/>
            <person name="Schmutz J."/>
            <person name="Juenger T."/>
        </authorList>
    </citation>
    <scope>NUCLEOTIDE SEQUENCE [LARGE SCALE GENOMIC DNA]</scope>
    <source>
        <strain evidence="2">FIL2</strain>
    </source>
</reference>